<dbReference type="Pfam" id="PF06966">
    <property type="entry name" value="DUF1295"/>
    <property type="match status" value="1"/>
</dbReference>
<accession>A0ABP0LX98</accession>
<feature type="transmembrane region" description="Helical" evidence="3">
    <location>
        <begin position="32"/>
        <end position="49"/>
    </location>
</feature>
<dbReference type="SUPFAM" id="SSF51569">
    <property type="entry name" value="Aldolase"/>
    <property type="match status" value="1"/>
</dbReference>
<organism evidence="4 5">
    <name type="scientific">Durusdinium trenchii</name>
    <dbReference type="NCBI Taxonomy" id="1381693"/>
    <lineage>
        <taxon>Eukaryota</taxon>
        <taxon>Sar</taxon>
        <taxon>Alveolata</taxon>
        <taxon>Dinophyceae</taxon>
        <taxon>Suessiales</taxon>
        <taxon>Symbiodiniaceae</taxon>
        <taxon>Durusdinium</taxon>
    </lineage>
</organism>
<reference evidence="4 5" key="1">
    <citation type="submission" date="2024-02" db="EMBL/GenBank/DDBJ databases">
        <authorList>
            <person name="Chen Y."/>
            <person name="Shah S."/>
            <person name="Dougan E. K."/>
            <person name="Thang M."/>
            <person name="Chan C."/>
        </authorList>
    </citation>
    <scope>NUCLEOTIDE SEQUENCE [LARGE SCALE GENOMIC DNA]</scope>
</reference>
<evidence type="ECO:0000256" key="3">
    <source>
        <dbReference type="SAM" id="Phobius"/>
    </source>
</evidence>
<feature type="transmembrane region" description="Helical" evidence="3">
    <location>
        <begin position="126"/>
        <end position="148"/>
    </location>
</feature>
<dbReference type="InterPro" id="IPR013785">
    <property type="entry name" value="Aldolase_TIM"/>
</dbReference>
<keyword evidence="2" id="KW-0808">Transferase</keyword>
<keyword evidence="3" id="KW-0472">Membrane</keyword>
<evidence type="ECO:0000313" key="5">
    <source>
        <dbReference type="Proteomes" id="UP001642464"/>
    </source>
</evidence>
<keyword evidence="2" id="KW-0570">Pentose shunt</keyword>
<proteinExistence type="predicted"/>
<dbReference type="EMBL" id="CAXAMM010018657">
    <property type="protein sequence ID" value="CAK9043844.1"/>
    <property type="molecule type" value="Genomic_DNA"/>
</dbReference>
<feature type="transmembrane region" description="Helical" evidence="3">
    <location>
        <begin position="86"/>
        <end position="106"/>
    </location>
</feature>
<dbReference type="InterPro" id="IPR010721">
    <property type="entry name" value="UstE-like"/>
</dbReference>
<keyword evidence="3" id="KW-1133">Transmembrane helix</keyword>
<sequence length="531" mass="57330">MLNRGLLSVVRRAAGYSAAAAVASGNFSAKPLATSALVFGAANGIGFGISLATGWHYHLDLIGTGIFSVFALVLRGSAGEPRQNASAACIALWALKLAGFLFYRALQTHTDARLDDVLSTIPGMFGFWFISFAWGWIVSSPHALAACVTTRPPFAWIDGLGLGIFAAGFLLETWADWQKWQFKKDPASRGKFCNVGVWQLSQHPNWLGNFMLWSGIVVLNSSTLMAAGPAYFLPSLFSPLFLLGLFYGQACGAISNTVQLTQAKHGQDPEFQEYVRNVPLFFPTGGSIWTAVLCRIGQLSPPSCMRGPYRTAVTAAAESCLAQLASMTTLSIDTGDLTVIKEYAETGLITDATTNPLFVSQAGLSGDPVYVALLEDAIAYARKSSTKEDDVVELAMDKLAVNLGVAISKLVSGYISTEVDPRLSFNKEETLRRARRIIALYEEAGIPRSRVLIKLAATWEGIAAMKELESEGITCNMTLVFGFAQAVAAAQYGARLISPFPGRILDFHKKLSGKDIWEPEKDPGVVAVRRM</sequence>
<comment type="caution">
    <text evidence="4">The sequence shown here is derived from an EMBL/GenBank/DDBJ whole genome shotgun (WGS) entry which is preliminary data.</text>
</comment>
<feature type="transmembrane region" description="Helical" evidence="3">
    <location>
        <begin position="155"/>
        <end position="175"/>
    </location>
</feature>
<dbReference type="Gene3D" id="3.20.20.70">
    <property type="entry name" value="Aldolase class I"/>
    <property type="match status" value="1"/>
</dbReference>
<feature type="transmembrane region" description="Helical" evidence="3">
    <location>
        <begin position="210"/>
        <end position="233"/>
    </location>
</feature>
<name>A0ABP0LX98_9DINO</name>
<gene>
    <name evidence="4" type="ORF">SCF082_LOCUS24991</name>
</gene>
<comment type="function">
    <text evidence="2">Catalyzes the rate-limiting step of the non-oxidative phase in the pentose phosphate pathway. Catalyzes the reversible conversion of sedheptulose-7-phosphate and D-glyceraldehyde 3-phosphate into erythrose-4-phosphate and beta-D-fructose 6-phosphate.</text>
</comment>
<dbReference type="Proteomes" id="UP001642464">
    <property type="component" value="Unassembled WGS sequence"/>
</dbReference>
<dbReference type="Gene3D" id="1.20.120.1630">
    <property type="match status" value="1"/>
</dbReference>
<evidence type="ECO:0000256" key="1">
    <source>
        <dbReference type="ARBA" id="ARBA00023270"/>
    </source>
</evidence>
<dbReference type="PANTHER" id="PTHR10683">
    <property type="entry name" value="TRANSALDOLASE"/>
    <property type="match status" value="1"/>
</dbReference>
<dbReference type="InterPro" id="IPR018225">
    <property type="entry name" value="Transaldolase_AS"/>
</dbReference>
<keyword evidence="1" id="KW-0704">Schiff base</keyword>
<comment type="pathway">
    <text evidence="2">Carbohydrate degradation; pentose phosphate pathway; D-glyceraldehyde 3-phosphate and beta-D-fructose 6-phosphate from D-ribose 5-phosphate and D-xylulose 5-phosphate (non-oxidative stage): step 2/3.</text>
</comment>
<feature type="transmembrane region" description="Helical" evidence="3">
    <location>
        <begin position="55"/>
        <end position="74"/>
    </location>
</feature>
<dbReference type="InterPro" id="IPR001585">
    <property type="entry name" value="TAL/FSA"/>
</dbReference>
<dbReference type="PANTHER" id="PTHR10683:SF18">
    <property type="entry name" value="TRANSALDOLASE"/>
    <property type="match status" value="1"/>
</dbReference>
<keyword evidence="5" id="KW-1185">Reference proteome</keyword>
<dbReference type="EC" id="2.2.1.2" evidence="2"/>
<dbReference type="Pfam" id="PF00923">
    <property type="entry name" value="TAL_FSA"/>
    <property type="match status" value="1"/>
</dbReference>
<comment type="catalytic activity">
    <reaction evidence="2">
        <text>D-sedoheptulose 7-phosphate + D-glyceraldehyde 3-phosphate = D-erythrose 4-phosphate + beta-D-fructose 6-phosphate</text>
        <dbReference type="Rhea" id="RHEA:17053"/>
        <dbReference type="ChEBI" id="CHEBI:16897"/>
        <dbReference type="ChEBI" id="CHEBI:57483"/>
        <dbReference type="ChEBI" id="CHEBI:57634"/>
        <dbReference type="ChEBI" id="CHEBI:59776"/>
        <dbReference type="EC" id="2.2.1.2"/>
    </reaction>
</comment>
<evidence type="ECO:0000256" key="2">
    <source>
        <dbReference type="RuleBase" id="RU000501"/>
    </source>
</evidence>
<keyword evidence="3" id="KW-0812">Transmembrane</keyword>
<dbReference type="PROSITE" id="PS00958">
    <property type="entry name" value="TRANSALDOLASE_2"/>
    <property type="match status" value="1"/>
</dbReference>
<protein>
    <recommendedName>
        <fullName evidence="2">Transaldolase</fullName>
        <ecNumber evidence="2">2.2.1.2</ecNumber>
    </recommendedName>
</protein>
<evidence type="ECO:0000313" key="4">
    <source>
        <dbReference type="EMBL" id="CAK9043844.1"/>
    </source>
</evidence>